<keyword evidence="3" id="KW-0862">Zinc</keyword>
<feature type="region of interest" description="Disordered" evidence="7">
    <location>
        <begin position="65"/>
        <end position="107"/>
    </location>
</feature>
<evidence type="ECO:0000256" key="3">
    <source>
        <dbReference type="ARBA" id="ARBA00022833"/>
    </source>
</evidence>
<feature type="compositionally biased region" description="Acidic residues" evidence="7">
    <location>
        <begin position="2175"/>
        <end position="2233"/>
    </location>
</feature>
<feature type="compositionally biased region" description="Acidic residues" evidence="7">
    <location>
        <begin position="2273"/>
        <end position="2287"/>
    </location>
</feature>
<dbReference type="SUPFAM" id="SSF57850">
    <property type="entry name" value="RING/U-box"/>
    <property type="match status" value="1"/>
</dbReference>
<evidence type="ECO:0000313" key="11">
    <source>
        <dbReference type="Proteomes" id="UP000014760"/>
    </source>
</evidence>
<feature type="compositionally biased region" description="Acidic residues" evidence="7">
    <location>
        <begin position="198"/>
        <end position="219"/>
    </location>
</feature>
<feature type="compositionally biased region" description="Low complexity" evidence="7">
    <location>
        <begin position="2236"/>
        <end position="2261"/>
    </location>
</feature>
<dbReference type="HOGENOM" id="CLU_228493_0_0_1"/>
<feature type="compositionally biased region" description="Basic and acidic residues" evidence="7">
    <location>
        <begin position="2301"/>
        <end position="2329"/>
    </location>
</feature>
<evidence type="ECO:0000256" key="6">
    <source>
        <dbReference type="SAM" id="Coils"/>
    </source>
</evidence>
<dbReference type="PANTHER" id="PTHR15073">
    <property type="entry name" value="MICROTUBULE-ASSOCIATED PROTEIN"/>
    <property type="match status" value="1"/>
</dbReference>
<feature type="region of interest" description="Disordered" evidence="7">
    <location>
        <begin position="2022"/>
        <end position="2045"/>
    </location>
</feature>
<keyword evidence="4 6" id="KW-0175">Coiled coil</keyword>
<keyword evidence="2 5" id="KW-0479">Metal-binding</keyword>
<feature type="compositionally biased region" description="Basic and acidic residues" evidence="7">
    <location>
        <begin position="2354"/>
        <end position="2367"/>
    </location>
</feature>
<keyword evidence="2 5" id="KW-0863">Zinc-finger</keyword>
<dbReference type="EnsemblMetazoa" id="CapteT219558">
    <property type="protein sequence ID" value="CapteP219558"/>
    <property type="gene ID" value="CapteG219558"/>
</dbReference>
<protein>
    <recommendedName>
        <fullName evidence="8">RING-type domain-containing protein</fullName>
    </recommendedName>
</protein>
<feature type="compositionally biased region" description="Low complexity" evidence="7">
    <location>
        <begin position="2446"/>
        <end position="2462"/>
    </location>
</feature>
<dbReference type="PANTHER" id="PTHR15073:SF1">
    <property type="entry name" value="RETICULOCYTE-BINDING PROTEIN HOMOLOG 2A"/>
    <property type="match status" value="1"/>
</dbReference>
<dbReference type="InterPro" id="IPR051483">
    <property type="entry name" value="MAP7_domain-containing"/>
</dbReference>
<feature type="region of interest" description="Disordered" evidence="7">
    <location>
        <begin position="192"/>
        <end position="219"/>
    </location>
</feature>
<proteinExistence type="inferred from homology"/>
<accession>R7TMR0</accession>
<evidence type="ECO:0000313" key="10">
    <source>
        <dbReference type="EnsemblMetazoa" id="CapteP219558"/>
    </source>
</evidence>
<feature type="compositionally biased region" description="Basic and acidic residues" evidence="7">
    <location>
        <begin position="2470"/>
        <end position="2484"/>
    </location>
</feature>
<dbReference type="Proteomes" id="UP000014760">
    <property type="component" value="Unassembled WGS sequence"/>
</dbReference>
<feature type="domain" description="RING-type" evidence="8">
    <location>
        <begin position="590"/>
        <end position="637"/>
    </location>
</feature>
<feature type="compositionally biased region" description="Basic and acidic residues" evidence="7">
    <location>
        <begin position="2030"/>
        <end position="2042"/>
    </location>
</feature>
<reference evidence="11" key="1">
    <citation type="submission" date="2012-12" db="EMBL/GenBank/DDBJ databases">
        <authorList>
            <person name="Hellsten U."/>
            <person name="Grimwood J."/>
            <person name="Chapman J.A."/>
            <person name="Shapiro H."/>
            <person name="Aerts A."/>
            <person name="Otillar R.P."/>
            <person name="Terry A.Y."/>
            <person name="Boore J.L."/>
            <person name="Simakov O."/>
            <person name="Marletaz F."/>
            <person name="Cho S.-J."/>
            <person name="Edsinger-Gonzales E."/>
            <person name="Havlak P."/>
            <person name="Kuo D.-H."/>
            <person name="Larsson T."/>
            <person name="Lv J."/>
            <person name="Arendt D."/>
            <person name="Savage R."/>
            <person name="Osoegawa K."/>
            <person name="de Jong P."/>
            <person name="Lindberg D.R."/>
            <person name="Seaver E.C."/>
            <person name="Weisblat D.A."/>
            <person name="Putnam N.H."/>
            <person name="Grigoriev I.V."/>
            <person name="Rokhsar D.S."/>
        </authorList>
    </citation>
    <scope>NUCLEOTIDE SEQUENCE</scope>
    <source>
        <strain evidence="11">I ESC-2004</strain>
    </source>
</reference>
<evidence type="ECO:0000256" key="2">
    <source>
        <dbReference type="ARBA" id="ARBA00022771"/>
    </source>
</evidence>
<feature type="compositionally biased region" description="Acidic residues" evidence="7">
    <location>
        <begin position="75"/>
        <end position="88"/>
    </location>
</feature>
<organism evidence="9">
    <name type="scientific">Capitella teleta</name>
    <name type="common">Polychaete worm</name>
    <dbReference type="NCBI Taxonomy" id="283909"/>
    <lineage>
        <taxon>Eukaryota</taxon>
        <taxon>Metazoa</taxon>
        <taxon>Spiralia</taxon>
        <taxon>Lophotrochozoa</taxon>
        <taxon>Annelida</taxon>
        <taxon>Polychaeta</taxon>
        <taxon>Sedentaria</taxon>
        <taxon>Scolecida</taxon>
        <taxon>Capitellidae</taxon>
        <taxon>Capitella</taxon>
    </lineage>
</organism>
<reference evidence="9 11" key="2">
    <citation type="journal article" date="2013" name="Nature">
        <title>Insights into bilaterian evolution from three spiralian genomes.</title>
        <authorList>
            <person name="Simakov O."/>
            <person name="Marletaz F."/>
            <person name="Cho S.J."/>
            <person name="Edsinger-Gonzales E."/>
            <person name="Havlak P."/>
            <person name="Hellsten U."/>
            <person name="Kuo D.H."/>
            <person name="Larsson T."/>
            <person name="Lv J."/>
            <person name="Arendt D."/>
            <person name="Savage R."/>
            <person name="Osoegawa K."/>
            <person name="de Jong P."/>
            <person name="Grimwood J."/>
            <person name="Chapman J.A."/>
            <person name="Shapiro H."/>
            <person name="Aerts A."/>
            <person name="Otillar R.P."/>
            <person name="Terry A.Y."/>
            <person name="Boore J.L."/>
            <person name="Grigoriev I.V."/>
            <person name="Lindberg D.R."/>
            <person name="Seaver E.C."/>
            <person name="Weisblat D.A."/>
            <person name="Putnam N.H."/>
            <person name="Rokhsar D.S."/>
        </authorList>
    </citation>
    <scope>NUCLEOTIDE SEQUENCE</scope>
    <source>
        <strain evidence="9 11">I ESC-2004</strain>
    </source>
</reference>
<feature type="compositionally biased region" description="Basic and acidic residues" evidence="7">
    <location>
        <begin position="2375"/>
        <end position="2387"/>
    </location>
</feature>
<feature type="region of interest" description="Disordered" evidence="7">
    <location>
        <begin position="2165"/>
        <end position="2398"/>
    </location>
</feature>
<gene>
    <name evidence="9" type="ORF">CAPTEDRAFT_219558</name>
</gene>
<feature type="coiled-coil region" evidence="6">
    <location>
        <begin position="1692"/>
        <end position="1719"/>
    </location>
</feature>
<evidence type="ECO:0000313" key="9">
    <source>
        <dbReference type="EMBL" id="ELT95163.1"/>
    </source>
</evidence>
<evidence type="ECO:0000256" key="5">
    <source>
        <dbReference type="PROSITE-ProRule" id="PRU00175"/>
    </source>
</evidence>
<dbReference type="EMBL" id="AMQN01011961">
    <property type="status" value="NOT_ANNOTATED_CDS"/>
    <property type="molecule type" value="Genomic_DNA"/>
</dbReference>
<evidence type="ECO:0000256" key="7">
    <source>
        <dbReference type="SAM" id="MobiDB-lite"/>
    </source>
</evidence>
<keyword evidence="11" id="KW-1185">Reference proteome</keyword>
<feature type="compositionally biased region" description="Basic and acidic residues" evidence="7">
    <location>
        <begin position="2263"/>
        <end position="2272"/>
    </location>
</feature>
<reference evidence="10" key="3">
    <citation type="submission" date="2015-06" db="UniProtKB">
        <authorList>
            <consortium name="EnsemblMetazoa"/>
        </authorList>
    </citation>
    <scope>IDENTIFICATION</scope>
</reference>
<feature type="compositionally biased region" description="Basic and acidic residues" evidence="7">
    <location>
        <begin position="2165"/>
        <end position="2174"/>
    </location>
</feature>
<feature type="compositionally biased region" description="Low complexity" evidence="7">
    <location>
        <begin position="2344"/>
        <end position="2353"/>
    </location>
</feature>
<dbReference type="GO" id="GO:0008270">
    <property type="term" value="F:zinc ion binding"/>
    <property type="evidence" value="ECO:0007669"/>
    <property type="project" value="UniProtKB-KW"/>
</dbReference>
<evidence type="ECO:0000256" key="1">
    <source>
        <dbReference type="ARBA" id="ARBA00007525"/>
    </source>
</evidence>
<sequence length="2506" mass="286093">MDFTCRMIFPPREKGFLSKRVLKSLRYEISRYGVEKAWLKSSRPPQINVRRRRITPSFNDNIHSFIFHAERDNENTSDEEEEEEEEEEEKRQRGVPKKSKTKTFLPDSIPVFSRKERAGYQAPMVFTESSSDDGLARPPRPTSAPGKMLSKALFNDPSEFEMDTLLETIQESPLSKPIKRRAEKITNRYANKSSSFMEVDDDANDDEDDDEDDEDDEDMVFSKKIKPKISMVTSFREVTDAVSRDPSFAIVVKTVILEAKNENLQIKLPNSHFKSSVEPHVDLLQNPFQSQIPQRHVIGVNGSLMLKLIRFLVQYNHPVAANPNIGTDYLSLKDSFSYIFAHSSFPGKNNRVVSLVNQEAAKNLQGYLITAYLNKVAELVYPPPPPPPNANATPTTSRNVTSENTSAAIKKELTFPLVFQESKKAGENINPLFFVPIRLGNALDEGPLDYEIVFKIPQNGREVLCTRLHYDHTVMWMRDSLREIPTSYRFQCVHCRRLLYGTPFNSARALCCRKRGDEGLHYSCMRCIYSRQMYEEVGDVDMPDKSQSVLDYHHKRLTRWLAWTRCPSASCGNDNSTIKDFNWNVNDITCVACEEVFTPSALFALSLECKHKMCIVCKVNFELLTNNQEKMRCDECKKLSNLTINLPRTFCIDPQMPRQHPFLRPSDIGNISGGHYLCPDDPYKHQTILELPMGYRPKNQIIIMLRVISFELKNNYRTDDPRTKAQFDLFSNFAQENPAAQFYVNTDGQGVIWNVDKDCFNGSVLGTIAHETSRDYYAHCLATLMKFGRINRNDPAEKTALELSSRFAHLMEDIKYKSPYELFKAGLCTAEEQPLIEMLQKWLLPVFSDEKKKYDLIPYTRWGLSPLNICAISQESKSPRHYWFYGPEANLHQIAAIIKANGNASDYFPNSHELCARVTNRHAQFLVVVAETSKSIPTQLALEISVIQHGVPPLIFREDMQLVILSHQHPLHYYGKEFKQFLEAHFSIKPVSPDVDVRVAELNFTPLNMWTKDDMTLFCKNRLEEQPKEKNLEMVMIDEIIPKAVHMKFTLTKLLNCLPKSWVEWAMEHLNEELMALPRKANLQTLLRQVEYLADTSAIDNQEIQVDGNNFSLGTALDENQKQYVSIVNQLNYDDGTVELPIKAAVSGLGVIKKGKEYFSVPESLPIEVKIWLAGYDLATNAVTPSIFSTSTTDELRDLKSWLEEFQPKILETAHYNDYVSFEKVAKVEKTRHDLEVRITREKKEHEEVRQFLAKNPKILPLLDLVEQSYKNVSSSADTPEIYKVISTLRAFLEELTNGEDAMIANIFTPQEFLKLYDEERLKFQHEIKRVKEIAQKKTSSSATRLIWETVQLRLEDLLKTRLLTKGYNFLLNFIYSLKEPPYFISMTIFKNYILKGKPVPPQKQQEEEESWSNTTKRFYDKSSSILALSYDDLLQYAEELKICRESLEKRKKLVEQLKQGREFPAAASSSSLFTYAAVAASPPSSSSSSKPSSSSSSLRANLEKLFNIVFSPLPLHSPRYYDWENGVSDAGKLQKIIEPYMTKQEDDDDDMKNSSLSLNVIIEKALNPITAATSFWSITRQRVEKAIKYANLLDFLKRKVSVVNELTWTTTTTTLPYTLSDSRDESSSSPINSISTELELDRVLRDIETWKRDVFIMPFLTVTWKENQVAVLTSPLNSSLNKLYTQYANAVKKLVDASENQKRNIKELEIKINNATDYGKILTMMIVPGGGGGGGGGGTWDKLEDLRRQSGLENKTQNIIGQILDNFTQRRNVFENLTKTWDIPLNVNDSLLPGVVEQLLRAGEKVFLEKHLSAWLKHLRLNDARELCSAWNETQTGLPVVSSTLSLQNWTGLRFNELEVAKVQLGDDNILGMIALTEALNYLYTKKGRTVSNQYLHSLLTKGDILRLEILPDDSERGKKKTWSGGGGGERAVTQNKKLETISGKKLANRLFHAFMLAHENGGGFYFSRDPDPKVMHHLSNLHPWVRVYSSESNWTFLKRIIFPQTVPVCIDSSCPPPAPFSHNTLLNDENKNDGRNKADNGRNSQSFRLPLLLMLTKSWLGNTPSKPKATFNELLNFLEDNELSKGITAQLVRETNTLSFLLSFDDDVVNGGEGSVPPEYDKVYKMKDVDPTTFLHTAVVDELKKDFTKVSWFIAREKETIEEKEEESLVKVEEEEEDDLDEDKDEEEKDEEDDDDDEQSNEYDEESSDEDEESDEEDEEDDDAFEEEEEERLPAAPMVVVAATAASEAAVGAAASSGEIFLKKETKIEEKADDDDDDDNDDDDEQKEKMSETILEENGVAKEERKHEEKMKQDASSNVKDRQERIKNLSSRTPKSPPPSPATLSSSSNLSTERKVPERGKKNARGENPLVKTEAEKKIKKEKETQTPIIETMGNDAVYTQPKNRCYDEYDTFDHQNTLYSTKEKEKVRRMTTRRMKGQDAFLTDSSSSSCTTTDFSSATSDEEHEIDGDKKPNTARKDIGKRVPISIRVNLPNVESLFYFKRA</sequence>
<comment type="similarity">
    <text evidence="1">Belongs to the MAP7 family.</text>
</comment>
<evidence type="ECO:0000256" key="4">
    <source>
        <dbReference type="ARBA" id="ARBA00023054"/>
    </source>
</evidence>
<dbReference type="EMBL" id="KB309212">
    <property type="protein sequence ID" value="ELT95163.1"/>
    <property type="molecule type" value="Genomic_DNA"/>
</dbReference>
<dbReference type="InterPro" id="IPR001841">
    <property type="entry name" value="Znf_RING"/>
</dbReference>
<evidence type="ECO:0000259" key="8">
    <source>
        <dbReference type="PROSITE" id="PS50089"/>
    </source>
</evidence>
<name>R7TMR0_CAPTE</name>
<feature type="region of interest" description="Disordered" evidence="7">
    <location>
        <begin position="127"/>
        <end position="147"/>
    </location>
</feature>
<dbReference type="PROSITE" id="PS50089">
    <property type="entry name" value="ZF_RING_2"/>
    <property type="match status" value="1"/>
</dbReference>
<feature type="region of interest" description="Disordered" evidence="7">
    <location>
        <begin position="2426"/>
        <end position="2485"/>
    </location>
</feature>